<name>A0A345UMA3_9BACT</name>
<evidence type="ECO:0000256" key="7">
    <source>
        <dbReference type="ARBA" id="ARBA00023080"/>
    </source>
</evidence>
<evidence type="ECO:0000256" key="10">
    <source>
        <dbReference type="HAMAP-Rule" id="MF_01405"/>
    </source>
</evidence>
<evidence type="ECO:0000256" key="9">
    <source>
        <dbReference type="ARBA" id="ARBA00052017"/>
    </source>
</evidence>
<sequence length="211" mass="23328">MTEIPAEKADFSLPDTIVLASANPHKVTELREILSGIGVKLKSTSDFPGLRDVIEDAETLHGNALKKAAYLYETTGLPALADDTGLEVDHLNGAPGVYSARYAGERATYEDNVNKLLRELGSTDNRSARFRTVIAFKNDSGTFFFNGVCEGRITKTPIGDNGFGYDPVFMPEGYNLTFAELMSEIKNNISHRGRAVKKFIRFLEEMRKKEA</sequence>
<dbReference type="HAMAP" id="MF_01405">
    <property type="entry name" value="Non_canon_purine_NTPase"/>
    <property type="match status" value="1"/>
</dbReference>
<dbReference type="SUPFAM" id="SSF52972">
    <property type="entry name" value="ITPase-like"/>
    <property type="match status" value="1"/>
</dbReference>
<keyword evidence="5 10" id="KW-0378">Hydrolase</keyword>
<keyword evidence="13" id="KW-1185">Reference proteome</keyword>
<evidence type="ECO:0000256" key="1">
    <source>
        <dbReference type="ARBA" id="ARBA00008023"/>
    </source>
</evidence>
<evidence type="ECO:0000256" key="5">
    <source>
        <dbReference type="ARBA" id="ARBA00022801"/>
    </source>
</evidence>
<dbReference type="OrthoDB" id="9807456at2"/>
<feature type="binding site" evidence="10">
    <location>
        <position position="84"/>
    </location>
    <ligand>
        <name>substrate</name>
    </ligand>
</feature>
<organism evidence="12 13">
    <name type="scientific">Cyclonatronum proteinivorum</name>
    <dbReference type="NCBI Taxonomy" id="1457365"/>
    <lineage>
        <taxon>Bacteria</taxon>
        <taxon>Pseudomonadati</taxon>
        <taxon>Balneolota</taxon>
        <taxon>Balneolia</taxon>
        <taxon>Balneolales</taxon>
        <taxon>Cyclonatronaceae</taxon>
        <taxon>Cyclonatronum</taxon>
    </lineage>
</organism>
<dbReference type="GO" id="GO:0009146">
    <property type="term" value="P:purine nucleoside triphosphate catabolic process"/>
    <property type="evidence" value="ECO:0007669"/>
    <property type="project" value="UniProtKB-UniRule"/>
</dbReference>
<dbReference type="GO" id="GO:0036220">
    <property type="term" value="F:ITP diphosphatase activity"/>
    <property type="evidence" value="ECO:0007669"/>
    <property type="project" value="UniProtKB-UniRule"/>
</dbReference>
<dbReference type="GO" id="GO:0005829">
    <property type="term" value="C:cytosol"/>
    <property type="evidence" value="ECO:0007669"/>
    <property type="project" value="TreeGrafter"/>
</dbReference>
<dbReference type="PANTHER" id="PTHR11067:SF9">
    <property type="entry name" value="INOSINE TRIPHOSPHATE PYROPHOSPHATASE"/>
    <property type="match status" value="1"/>
</dbReference>
<comment type="subunit">
    <text evidence="2 10">Homodimer.</text>
</comment>
<dbReference type="Proteomes" id="UP000254808">
    <property type="component" value="Chromosome"/>
</dbReference>
<feature type="binding site" evidence="10">
    <location>
        <begin position="163"/>
        <end position="166"/>
    </location>
    <ligand>
        <name>substrate</name>
    </ligand>
</feature>
<evidence type="ECO:0000256" key="11">
    <source>
        <dbReference type="RuleBase" id="RU003781"/>
    </source>
</evidence>
<evidence type="ECO:0000256" key="3">
    <source>
        <dbReference type="ARBA" id="ARBA00022723"/>
    </source>
</evidence>
<dbReference type="Gene3D" id="3.90.950.10">
    <property type="match status" value="1"/>
</dbReference>
<dbReference type="GO" id="GO:0009117">
    <property type="term" value="P:nucleotide metabolic process"/>
    <property type="evidence" value="ECO:0007669"/>
    <property type="project" value="UniProtKB-KW"/>
</dbReference>
<dbReference type="InterPro" id="IPR020922">
    <property type="entry name" value="dITP/XTP_pyrophosphatase"/>
</dbReference>
<dbReference type="InterPro" id="IPR002637">
    <property type="entry name" value="RdgB/HAM1"/>
</dbReference>
<comment type="catalytic activity">
    <reaction evidence="10">
        <text>ITP + H2O = IMP + diphosphate + H(+)</text>
        <dbReference type="Rhea" id="RHEA:29399"/>
        <dbReference type="ChEBI" id="CHEBI:15377"/>
        <dbReference type="ChEBI" id="CHEBI:15378"/>
        <dbReference type="ChEBI" id="CHEBI:33019"/>
        <dbReference type="ChEBI" id="CHEBI:58053"/>
        <dbReference type="ChEBI" id="CHEBI:61402"/>
        <dbReference type="EC" id="3.6.1.66"/>
    </reaction>
</comment>
<comment type="similarity">
    <text evidence="1 10 11">Belongs to the HAM1 NTPase family.</text>
</comment>
<proteinExistence type="inferred from homology"/>
<protein>
    <recommendedName>
        <fullName evidence="10">dITP/XTP pyrophosphatase</fullName>
        <ecNumber evidence="10">3.6.1.66</ecNumber>
    </recommendedName>
    <alternativeName>
        <fullName evidence="10">Non-canonical purine NTP pyrophosphatase</fullName>
    </alternativeName>
    <alternativeName>
        <fullName evidence="10">Non-standard purine NTP pyrophosphatase</fullName>
    </alternativeName>
    <alternativeName>
        <fullName evidence="10">Nucleoside-triphosphate diphosphatase</fullName>
    </alternativeName>
    <alternativeName>
        <fullName evidence="10">Nucleoside-triphosphate pyrophosphatase</fullName>
        <shortName evidence="10">NTPase</shortName>
    </alternativeName>
</protein>
<dbReference type="GO" id="GO:0017111">
    <property type="term" value="F:ribonucleoside triphosphate phosphatase activity"/>
    <property type="evidence" value="ECO:0007669"/>
    <property type="project" value="InterPro"/>
</dbReference>
<dbReference type="NCBIfam" id="TIGR00042">
    <property type="entry name" value="RdgB/HAM1 family non-canonical purine NTP pyrophosphatase"/>
    <property type="match status" value="1"/>
</dbReference>
<evidence type="ECO:0000313" key="12">
    <source>
        <dbReference type="EMBL" id="AXJ01605.1"/>
    </source>
</evidence>
<feature type="active site" description="Proton acceptor" evidence="10">
    <location>
        <position position="83"/>
    </location>
</feature>
<comment type="caution">
    <text evidence="10">Lacks conserved residue(s) required for the propagation of feature annotation.</text>
</comment>
<dbReference type="GO" id="GO:0000166">
    <property type="term" value="F:nucleotide binding"/>
    <property type="evidence" value="ECO:0007669"/>
    <property type="project" value="UniProtKB-KW"/>
</dbReference>
<dbReference type="Pfam" id="PF01725">
    <property type="entry name" value="Ham1p_like"/>
    <property type="match status" value="1"/>
</dbReference>
<dbReference type="GO" id="GO:0035870">
    <property type="term" value="F:dITP diphosphatase activity"/>
    <property type="evidence" value="ECO:0007669"/>
    <property type="project" value="UniProtKB-UniRule"/>
</dbReference>
<comment type="function">
    <text evidence="10">Pyrophosphatase that catalyzes the hydrolysis of nucleoside triphosphates to their monophosphate derivatives, with a high preference for the non-canonical purine nucleotides XTP (xanthosine triphosphate), dITP (deoxyinosine triphosphate) and ITP. Seems to function as a house-cleaning enzyme that removes non-canonical purine nucleotides from the nucleotide pool, thus preventing their incorporation into DNA/RNA and avoiding chromosomal lesions.</text>
</comment>
<comment type="catalytic activity">
    <reaction evidence="9 10">
        <text>XTP + H2O = XMP + diphosphate + H(+)</text>
        <dbReference type="Rhea" id="RHEA:28610"/>
        <dbReference type="ChEBI" id="CHEBI:15377"/>
        <dbReference type="ChEBI" id="CHEBI:15378"/>
        <dbReference type="ChEBI" id="CHEBI:33019"/>
        <dbReference type="ChEBI" id="CHEBI:57464"/>
        <dbReference type="ChEBI" id="CHEBI:61314"/>
        <dbReference type="EC" id="3.6.1.66"/>
    </reaction>
</comment>
<keyword evidence="3 10" id="KW-0479">Metal-binding</keyword>
<dbReference type="AlphaFoldDB" id="A0A345UMA3"/>
<dbReference type="CDD" id="cd00515">
    <property type="entry name" value="HAM1"/>
    <property type="match status" value="1"/>
</dbReference>
<dbReference type="KEGG" id="cprv:CYPRO_2363"/>
<evidence type="ECO:0000256" key="2">
    <source>
        <dbReference type="ARBA" id="ARBA00011738"/>
    </source>
</evidence>
<gene>
    <name evidence="12" type="ORF">CYPRO_2363</name>
</gene>
<comment type="catalytic activity">
    <reaction evidence="8 10">
        <text>dITP + H2O = dIMP + diphosphate + H(+)</text>
        <dbReference type="Rhea" id="RHEA:28342"/>
        <dbReference type="ChEBI" id="CHEBI:15377"/>
        <dbReference type="ChEBI" id="CHEBI:15378"/>
        <dbReference type="ChEBI" id="CHEBI:33019"/>
        <dbReference type="ChEBI" id="CHEBI:61194"/>
        <dbReference type="ChEBI" id="CHEBI:61382"/>
        <dbReference type="EC" id="3.6.1.66"/>
    </reaction>
</comment>
<dbReference type="PANTHER" id="PTHR11067">
    <property type="entry name" value="INOSINE TRIPHOSPHATE PYROPHOSPHATASE/HAM1 PROTEIN"/>
    <property type="match status" value="1"/>
</dbReference>
<comment type="cofactor">
    <cofactor evidence="10">
        <name>Mg(2+)</name>
        <dbReference type="ChEBI" id="CHEBI:18420"/>
    </cofactor>
    <text evidence="10">Binds 1 Mg(2+) ion per subunit.</text>
</comment>
<dbReference type="EC" id="3.6.1.66" evidence="10"/>
<evidence type="ECO:0000256" key="8">
    <source>
        <dbReference type="ARBA" id="ARBA00051875"/>
    </source>
</evidence>
<accession>A0A345UMA3</accession>
<keyword evidence="7 10" id="KW-0546">Nucleotide metabolism</keyword>
<evidence type="ECO:0000256" key="4">
    <source>
        <dbReference type="ARBA" id="ARBA00022741"/>
    </source>
</evidence>
<feature type="binding site" evidence="10">
    <location>
        <begin position="21"/>
        <end position="26"/>
    </location>
    <ligand>
        <name>substrate</name>
    </ligand>
</feature>
<dbReference type="GO" id="GO:0046872">
    <property type="term" value="F:metal ion binding"/>
    <property type="evidence" value="ECO:0007669"/>
    <property type="project" value="UniProtKB-KW"/>
</dbReference>
<dbReference type="RefSeq" id="WP_114984778.1">
    <property type="nucleotide sequence ID" value="NZ_CP027806.1"/>
</dbReference>
<dbReference type="FunFam" id="3.90.950.10:FF:000001">
    <property type="entry name" value="dITP/XTP pyrophosphatase"/>
    <property type="match status" value="1"/>
</dbReference>
<evidence type="ECO:0000256" key="6">
    <source>
        <dbReference type="ARBA" id="ARBA00022842"/>
    </source>
</evidence>
<keyword evidence="6 10" id="KW-0460">Magnesium</keyword>
<keyword evidence="4 10" id="KW-0547">Nucleotide-binding</keyword>
<feature type="binding site" evidence="10">
    <location>
        <position position="186"/>
    </location>
    <ligand>
        <name>substrate</name>
    </ligand>
</feature>
<dbReference type="EMBL" id="CP027806">
    <property type="protein sequence ID" value="AXJ01605.1"/>
    <property type="molecule type" value="Genomic_DNA"/>
</dbReference>
<evidence type="ECO:0000313" key="13">
    <source>
        <dbReference type="Proteomes" id="UP000254808"/>
    </source>
</evidence>
<feature type="binding site" evidence="10">
    <location>
        <begin position="191"/>
        <end position="192"/>
    </location>
    <ligand>
        <name>substrate</name>
    </ligand>
</feature>
<reference evidence="12 13" key="1">
    <citation type="submission" date="2018-03" db="EMBL/GenBank/DDBJ databases">
        <title>Phenotypic and genomic properties of Cyclonatronum proteinivorum gen. nov., sp. nov., a haloalkaliphilic bacteroidete from soda lakes possessing Na+-translocating rhodopsin.</title>
        <authorList>
            <person name="Toshchakov S.V."/>
            <person name="Korzhenkov A."/>
            <person name="Samarov N.I."/>
            <person name="Kublanov I.V."/>
            <person name="Muntyan M.S."/>
            <person name="Sorokin D.Y."/>
        </authorList>
    </citation>
    <scope>NUCLEOTIDE SEQUENCE [LARGE SCALE GENOMIC DNA]</scope>
    <source>
        <strain evidence="12 13">Omega</strain>
    </source>
</reference>
<dbReference type="InterPro" id="IPR029001">
    <property type="entry name" value="ITPase-like_fam"/>
</dbReference>
<dbReference type="GO" id="GO:0036222">
    <property type="term" value="F:XTP diphosphatase activity"/>
    <property type="evidence" value="ECO:0007669"/>
    <property type="project" value="UniProtKB-UniRule"/>
</dbReference>
<feature type="binding site" evidence="10">
    <location>
        <position position="83"/>
    </location>
    <ligand>
        <name>Mg(2+)</name>
        <dbReference type="ChEBI" id="CHEBI:18420"/>
    </ligand>
</feature>